<reference evidence="2 3" key="1">
    <citation type="submission" date="2018-12" db="EMBL/GenBank/DDBJ databases">
        <title>Genome sequence and assembly of Colletotrichum trifolii.</title>
        <authorList>
            <person name="Gan P."/>
            <person name="Shirasu K."/>
        </authorList>
    </citation>
    <scope>NUCLEOTIDE SEQUENCE [LARGE SCALE GENOMIC DNA]</scope>
    <source>
        <strain evidence="2 3">543-2</strain>
    </source>
</reference>
<dbReference type="STRING" id="5466.A0A4R8QFR3"/>
<gene>
    <name evidence="2" type="ORF">CTRI78_v011059</name>
</gene>
<dbReference type="InterPro" id="IPR011990">
    <property type="entry name" value="TPR-like_helical_dom_sf"/>
</dbReference>
<keyword evidence="3" id="KW-1185">Reference proteome</keyword>
<comment type="caution">
    <text evidence="2">The sequence shown here is derived from an EMBL/GenBank/DDBJ whole genome shotgun (WGS) entry which is preliminary data.</text>
</comment>
<dbReference type="Pfam" id="PF12770">
    <property type="entry name" value="CHAT"/>
    <property type="match status" value="1"/>
</dbReference>
<protein>
    <recommendedName>
        <fullName evidence="1">CHAT domain-containing protein</fullName>
    </recommendedName>
</protein>
<dbReference type="AlphaFoldDB" id="A0A4R8QFR3"/>
<proteinExistence type="predicted"/>
<evidence type="ECO:0000313" key="2">
    <source>
        <dbReference type="EMBL" id="TDZ37652.1"/>
    </source>
</evidence>
<evidence type="ECO:0000313" key="3">
    <source>
        <dbReference type="Proteomes" id="UP000295703"/>
    </source>
</evidence>
<feature type="domain" description="CHAT" evidence="1">
    <location>
        <begin position="305"/>
        <end position="605"/>
    </location>
</feature>
<accession>A0A4R8QFR3</accession>
<sequence length="606" mass="67917">MEELKEAMGTVQRAVNLIPKDHLDRASTLRTLGLIYLLRGSATTSLKDVTTAIELFKQSWHTTSSVPRWRLQSAGRAVWLSTAYGDVDEAITLGKEVMSLLPVLDTKDLTISDRQDVLGDFDGIAHNVCAAFLSRGKVKEALQFLEQGRAILIRQLLNDRIDLTDMQKTHPDIVNRYEEIRKEIQNTAAEFKDEASVTARERRQGILREYNDIAKKITEFPGHTAFYAGQTVEQMQQCVKDGAVVIVNFTINRYNAVIVTRSGLKAIDLSDTVDETVWSSWSIKEWIGRRSEMPKKNKDYLAYLAWIWESCAKRILEVIRLDPGASEEEPLRIWWIGSGNASSIPFHAAGIHEPGSTATVYHQTISSYTPSINVLWHAQRQTRASEWEGSSLAIVTMKTTPGGEGDQRLSNLPGVEDEEAAVTKLVEKYAPVEQLKQPSVTEAVDSLRRHTIAHFACHGTSDVRDPSQSALVLQKSRIEGQTEVYVQDRLTMGELSSIKLQRARLAYLSACSTAQSNSLRHGDEVLHVVSGFIVAGFPHTIGCLWQSSDRMCVSVAEAFYTGLFRVHGSHWQDDDVARSLREAVMQQRAKELRTPLLWAPFVHYGI</sequence>
<dbReference type="Proteomes" id="UP000295703">
    <property type="component" value="Unassembled WGS sequence"/>
</dbReference>
<name>A0A4R8QFR3_COLTR</name>
<dbReference type="Gene3D" id="1.25.40.10">
    <property type="entry name" value="Tetratricopeptide repeat domain"/>
    <property type="match status" value="1"/>
</dbReference>
<dbReference type="SUPFAM" id="SSF48452">
    <property type="entry name" value="TPR-like"/>
    <property type="match status" value="1"/>
</dbReference>
<dbReference type="InterPro" id="IPR024983">
    <property type="entry name" value="CHAT_dom"/>
</dbReference>
<dbReference type="EMBL" id="RYZW01000218">
    <property type="protein sequence ID" value="TDZ37652.1"/>
    <property type="molecule type" value="Genomic_DNA"/>
</dbReference>
<evidence type="ECO:0000259" key="1">
    <source>
        <dbReference type="Pfam" id="PF12770"/>
    </source>
</evidence>
<organism evidence="2 3">
    <name type="scientific">Colletotrichum trifolii</name>
    <dbReference type="NCBI Taxonomy" id="5466"/>
    <lineage>
        <taxon>Eukaryota</taxon>
        <taxon>Fungi</taxon>
        <taxon>Dikarya</taxon>
        <taxon>Ascomycota</taxon>
        <taxon>Pezizomycotina</taxon>
        <taxon>Sordariomycetes</taxon>
        <taxon>Hypocreomycetidae</taxon>
        <taxon>Glomerellales</taxon>
        <taxon>Glomerellaceae</taxon>
        <taxon>Colletotrichum</taxon>
        <taxon>Colletotrichum orbiculare species complex</taxon>
    </lineage>
</organism>